<dbReference type="Pfam" id="PF00175">
    <property type="entry name" value="NAD_binding_1"/>
    <property type="match status" value="1"/>
</dbReference>
<comment type="cofactor">
    <cofactor evidence="10">
        <name>[2Fe-2S] cluster</name>
        <dbReference type="ChEBI" id="CHEBI:190135"/>
    </cofactor>
</comment>
<dbReference type="PANTHER" id="PTHR47354">
    <property type="entry name" value="NADH OXIDOREDUCTASE HCR"/>
    <property type="match status" value="1"/>
</dbReference>
<dbReference type="InterPro" id="IPR006058">
    <property type="entry name" value="2Fe2S_fd_BS"/>
</dbReference>
<evidence type="ECO:0000256" key="8">
    <source>
        <dbReference type="ARBA" id="ARBA00023014"/>
    </source>
</evidence>
<keyword evidence="2" id="KW-0285">Flavoprotein</keyword>
<reference evidence="14" key="1">
    <citation type="journal article" date="2014" name="Int. J. Syst. Evol. Microbiol.">
        <title>Complete genome sequence of Corynebacterium casei LMG S-19264T (=DSM 44701T), isolated from a smear-ripened cheese.</title>
        <authorList>
            <consortium name="US DOE Joint Genome Institute (JGI-PGF)"/>
            <person name="Walter F."/>
            <person name="Albersmeier A."/>
            <person name="Kalinowski J."/>
            <person name="Ruckert C."/>
        </authorList>
    </citation>
    <scope>NUCLEOTIDE SEQUENCE</scope>
    <source>
        <strain evidence="14">NBRC 101628</strain>
    </source>
</reference>
<dbReference type="Gene3D" id="3.40.50.80">
    <property type="entry name" value="Nucleotide-binding domain of ferredoxin-NADP reductase (FNR) module"/>
    <property type="match status" value="1"/>
</dbReference>
<feature type="domain" description="FAD-binding FR-type" evidence="13">
    <location>
        <begin position="3"/>
        <end position="104"/>
    </location>
</feature>
<name>A0AA37RVU5_9GAMM</name>
<evidence type="ECO:0000256" key="5">
    <source>
        <dbReference type="ARBA" id="ARBA00022827"/>
    </source>
</evidence>
<dbReference type="AlphaFoldDB" id="A0AA37RVU5"/>
<dbReference type="InterPro" id="IPR050415">
    <property type="entry name" value="MRET"/>
</dbReference>
<evidence type="ECO:0000313" key="14">
    <source>
        <dbReference type="EMBL" id="GLP96665.1"/>
    </source>
</evidence>
<dbReference type="InterPro" id="IPR001041">
    <property type="entry name" value="2Fe-2S_ferredoxin-type"/>
</dbReference>
<reference evidence="14" key="2">
    <citation type="submission" date="2023-01" db="EMBL/GenBank/DDBJ databases">
        <title>Draft genome sequence of Paraferrimonas sedimenticola strain NBRC 101628.</title>
        <authorList>
            <person name="Sun Q."/>
            <person name="Mori K."/>
        </authorList>
    </citation>
    <scope>NUCLEOTIDE SEQUENCE</scope>
    <source>
        <strain evidence="14">NBRC 101628</strain>
    </source>
</reference>
<keyword evidence="9" id="KW-0830">Ubiquinone</keyword>
<keyword evidence="4" id="KW-0479">Metal-binding</keyword>
<dbReference type="CDD" id="cd06215">
    <property type="entry name" value="FNR_iron_sulfur_binding_1"/>
    <property type="match status" value="1"/>
</dbReference>
<organism evidence="14 15">
    <name type="scientific">Paraferrimonas sedimenticola</name>
    <dbReference type="NCBI Taxonomy" id="375674"/>
    <lineage>
        <taxon>Bacteria</taxon>
        <taxon>Pseudomonadati</taxon>
        <taxon>Pseudomonadota</taxon>
        <taxon>Gammaproteobacteria</taxon>
        <taxon>Alteromonadales</taxon>
        <taxon>Ferrimonadaceae</taxon>
        <taxon>Paraferrimonas</taxon>
    </lineage>
</organism>
<dbReference type="PRINTS" id="PR00371">
    <property type="entry name" value="FPNCR"/>
</dbReference>
<dbReference type="PRINTS" id="PR00410">
    <property type="entry name" value="PHEHYDRXLASE"/>
</dbReference>
<dbReference type="PROSITE" id="PS51384">
    <property type="entry name" value="FAD_FR"/>
    <property type="match status" value="1"/>
</dbReference>
<dbReference type="InterPro" id="IPR001433">
    <property type="entry name" value="OxRdtase_FAD/NAD-bd"/>
</dbReference>
<dbReference type="InterPro" id="IPR017927">
    <property type="entry name" value="FAD-bd_FR_type"/>
</dbReference>
<evidence type="ECO:0000256" key="9">
    <source>
        <dbReference type="ARBA" id="ARBA00023075"/>
    </source>
</evidence>
<dbReference type="InterPro" id="IPR036010">
    <property type="entry name" value="2Fe-2S_ferredoxin-like_sf"/>
</dbReference>
<evidence type="ECO:0000256" key="4">
    <source>
        <dbReference type="ARBA" id="ARBA00022723"/>
    </source>
</evidence>
<dbReference type="Pfam" id="PF00970">
    <property type="entry name" value="FAD_binding_6"/>
    <property type="match status" value="1"/>
</dbReference>
<evidence type="ECO:0000256" key="1">
    <source>
        <dbReference type="ARBA" id="ARBA00001974"/>
    </source>
</evidence>
<evidence type="ECO:0000259" key="12">
    <source>
        <dbReference type="PROSITE" id="PS51085"/>
    </source>
</evidence>
<dbReference type="CDD" id="cd00207">
    <property type="entry name" value="fer2"/>
    <property type="match status" value="1"/>
</dbReference>
<evidence type="ECO:0000256" key="10">
    <source>
        <dbReference type="ARBA" id="ARBA00034078"/>
    </source>
</evidence>
<dbReference type="RefSeq" id="WP_095503990.1">
    <property type="nucleotide sequence ID" value="NZ_BSNC01000005.1"/>
</dbReference>
<dbReference type="GO" id="GO:0046872">
    <property type="term" value="F:metal ion binding"/>
    <property type="evidence" value="ECO:0007669"/>
    <property type="project" value="UniProtKB-KW"/>
</dbReference>
<dbReference type="GO" id="GO:0016491">
    <property type="term" value="F:oxidoreductase activity"/>
    <property type="evidence" value="ECO:0007669"/>
    <property type="project" value="UniProtKB-KW"/>
</dbReference>
<dbReference type="Gene3D" id="2.40.30.10">
    <property type="entry name" value="Translation factors"/>
    <property type="match status" value="1"/>
</dbReference>
<evidence type="ECO:0000313" key="15">
    <source>
        <dbReference type="Proteomes" id="UP001161422"/>
    </source>
</evidence>
<accession>A0AA37RVU5</accession>
<evidence type="ECO:0000256" key="3">
    <source>
        <dbReference type="ARBA" id="ARBA00022714"/>
    </source>
</evidence>
<keyword evidence="5" id="KW-0274">FAD</keyword>
<dbReference type="PROSITE" id="PS51085">
    <property type="entry name" value="2FE2S_FER_2"/>
    <property type="match status" value="1"/>
</dbReference>
<comment type="similarity">
    <text evidence="11">In the N-terminal section; belongs to the FAD-binding oxidoreductase type 6 family.</text>
</comment>
<evidence type="ECO:0000256" key="6">
    <source>
        <dbReference type="ARBA" id="ARBA00023002"/>
    </source>
</evidence>
<dbReference type="InterPro" id="IPR001709">
    <property type="entry name" value="Flavoprot_Pyr_Nucl_cyt_Rdtase"/>
</dbReference>
<comment type="cofactor">
    <cofactor evidence="1">
        <name>FAD</name>
        <dbReference type="ChEBI" id="CHEBI:57692"/>
    </cofactor>
</comment>
<keyword evidence="15" id="KW-1185">Reference proteome</keyword>
<keyword evidence="7" id="KW-0408">Iron</keyword>
<evidence type="ECO:0000256" key="11">
    <source>
        <dbReference type="ARBA" id="ARBA00061434"/>
    </source>
</evidence>
<feature type="domain" description="2Fe-2S ferredoxin-type" evidence="12">
    <location>
        <begin position="249"/>
        <end position="336"/>
    </location>
</feature>
<dbReference type="SUPFAM" id="SSF54292">
    <property type="entry name" value="2Fe-2S ferredoxin-like"/>
    <property type="match status" value="1"/>
</dbReference>
<evidence type="ECO:0000259" key="13">
    <source>
        <dbReference type="PROSITE" id="PS51384"/>
    </source>
</evidence>
<dbReference type="Proteomes" id="UP001161422">
    <property type="component" value="Unassembled WGS sequence"/>
</dbReference>
<evidence type="ECO:0000256" key="2">
    <source>
        <dbReference type="ARBA" id="ARBA00022630"/>
    </source>
</evidence>
<keyword evidence="8" id="KW-0411">Iron-sulfur</keyword>
<comment type="caution">
    <text evidence="14">The sequence shown here is derived from an EMBL/GenBank/DDBJ whole genome shotgun (WGS) entry which is preliminary data.</text>
</comment>
<evidence type="ECO:0000256" key="7">
    <source>
        <dbReference type="ARBA" id="ARBA00023004"/>
    </source>
</evidence>
<dbReference type="SUPFAM" id="SSF52343">
    <property type="entry name" value="Ferredoxin reductase-like, C-terminal NADP-linked domain"/>
    <property type="match status" value="1"/>
</dbReference>
<protein>
    <submittedName>
        <fullName evidence="14">Hybrid-cluster NAD(P)-dependent oxidoreductase</fullName>
    </submittedName>
</protein>
<gene>
    <name evidence="14" type="primary">hcr</name>
    <name evidence="14" type="ORF">GCM10007895_19710</name>
</gene>
<dbReference type="InterPro" id="IPR017938">
    <property type="entry name" value="Riboflavin_synthase-like_b-brl"/>
</dbReference>
<dbReference type="InterPro" id="IPR039261">
    <property type="entry name" value="FNR_nucleotide-bd"/>
</dbReference>
<keyword evidence="6" id="KW-0560">Oxidoreductase</keyword>
<dbReference type="GO" id="GO:0051537">
    <property type="term" value="F:2 iron, 2 sulfur cluster binding"/>
    <property type="evidence" value="ECO:0007669"/>
    <property type="project" value="UniProtKB-KW"/>
</dbReference>
<sequence length="336" mass="36148">MTDMSLPKRVCRKRVAQTADTVTFEFDRQGMDYLPGQFVLLEAEVNGQALQRAYSLSSSPSQTDVLALTIKRVEGGQMSNHLIDKLQPGMAIGMSHATGEFSLNADTQAPNYLLISAGSGVTPVMSMARELVSQGSTAPIRFVHFARSVEDWIFASEIQALAEQHSNLQLELVLSEVADPAHHFGLLNQALFDALIDDLADTAVFTCGPEPFMAILEDCLATRGFDMARFYKESFTPVVADTLSQDASSQIQVSAPAFGKATELAKNASVLEAAEDMQLPIIAACRSGICGSCKCKVTEGEFTRTSQTGLSEQELAEGYVLACSSTLQSDAVIELG</sequence>
<dbReference type="PANTHER" id="PTHR47354:SF6">
    <property type="entry name" value="NADH OXIDOREDUCTASE HCR"/>
    <property type="match status" value="1"/>
</dbReference>
<dbReference type="Pfam" id="PF00111">
    <property type="entry name" value="Fer2"/>
    <property type="match status" value="1"/>
</dbReference>
<dbReference type="InterPro" id="IPR012675">
    <property type="entry name" value="Beta-grasp_dom_sf"/>
</dbReference>
<dbReference type="InterPro" id="IPR008333">
    <property type="entry name" value="Cbr1-like_FAD-bd_dom"/>
</dbReference>
<dbReference type="SUPFAM" id="SSF63380">
    <property type="entry name" value="Riboflavin synthase domain-like"/>
    <property type="match status" value="1"/>
</dbReference>
<dbReference type="PROSITE" id="PS00197">
    <property type="entry name" value="2FE2S_FER_1"/>
    <property type="match status" value="1"/>
</dbReference>
<proteinExistence type="inferred from homology"/>
<keyword evidence="3" id="KW-0001">2Fe-2S</keyword>
<dbReference type="Gene3D" id="3.10.20.30">
    <property type="match status" value="1"/>
</dbReference>
<dbReference type="EMBL" id="BSNC01000005">
    <property type="protein sequence ID" value="GLP96665.1"/>
    <property type="molecule type" value="Genomic_DNA"/>
</dbReference>